<keyword evidence="5" id="KW-0255">Endonuclease</keyword>
<proteinExistence type="inferred from homology"/>
<feature type="domain" description="tRNA intron endonuclease catalytic" evidence="4">
    <location>
        <begin position="15"/>
        <end position="81"/>
    </location>
</feature>
<evidence type="ECO:0000259" key="4">
    <source>
        <dbReference type="Pfam" id="PF01974"/>
    </source>
</evidence>
<dbReference type="EMBL" id="UIVS01000001">
    <property type="protein sequence ID" value="SVP89541.1"/>
    <property type="molecule type" value="Genomic_DNA"/>
</dbReference>
<comment type="similarity">
    <text evidence="1">Belongs to the tRNA-intron endonuclease family.</text>
</comment>
<dbReference type="AlphaFoldDB" id="A0A3B0MFA5"/>
<dbReference type="InterPro" id="IPR011856">
    <property type="entry name" value="tRNA_endonuc-like_dom_sf"/>
</dbReference>
<dbReference type="GO" id="GO:0006388">
    <property type="term" value="P:tRNA splicing, via endonucleolytic cleavage and ligation"/>
    <property type="evidence" value="ECO:0007669"/>
    <property type="project" value="InterPro"/>
</dbReference>
<dbReference type="InterPro" id="IPR006677">
    <property type="entry name" value="tRNA_intron_Endonuc_cat-like"/>
</dbReference>
<keyword evidence="5" id="KW-0378">Hydrolase</keyword>
<dbReference type="Pfam" id="PF01974">
    <property type="entry name" value="tRNA_int_endo"/>
    <property type="match status" value="1"/>
</dbReference>
<dbReference type="GO" id="GO:0000213">
    <property type="term" value="F:tRNA-intron lyase activity"/>
    <property type="evidence" value="ECO:0007669"/>
    <property type="project" value="UniProtKB-EC"/>
</dbReference>
<organism evidence="5">
    <name type="scientific">Theileria annulata</name>
    <dbReference type="NCBI Taxonomy" id="5874"/>
    <lineage>
        <taxon>Eukaryota</taxon>
        <taxon>Sar</taxon>
        <taxon>Alveolata</taxon>
        <taxon>Apicomplexa</taxon>
        <taxon>Aconoidasida</taxon>
        <taxon>Piroplasmida</taxon>
        <taxon>Theileriidae</taxon>
        <taxon>Theileria</taxon>
    </lineage>
</organism>
<keyword evidence="5" id="KW-0540">Nuclease</keyword>
<protein>
    <recommendedName>
        <fullName evidence="2">tRNA-intron lyase</fullName>
        <ecNumber evidence="2">4.6.1.16</ecNumber>
    </recommendedName>
</protein>
<reference evidence="5" key="1">
    <citation type="submission" date="2018-07" db="EMBL/GenBank/DDBJ databases">
        <authorList>
            <person name="Quirk P.G."/>
            <person name="Krulwich T.A."/>
        </authorList>
    </citation>
    <scope>NUCLEOTIDE SEQUENCE</scope>
    <source>
        <strain evidence="5">Anand</strain>
    </source>
</reference>
<dbReference type="GO" id="GO:0005634">
    <property type="term" value="C:nucleus"/>
    <property type="evidence" value="ECO:0007669"/>
    <property type="project" value="UniProtKB-ARBA"/>
</dbReference>
<name>A0A3B0MFA5_THEAN</name>
<evidence type="ECO:0000313" key="5">
    <source>
        <dbReference type="EMBL" id="SVP88373.1"/>
    </source>
</evidence>
<evidence type="ECO:0000256" key="2">
    <source>
        <dbReference type="ARBA" id="ARBA00012573"/>
    </source>
</evidence>
<dbReference type="SUPFAM" id="SSF53032">
    <property type="entry name" value="tRNA-intron endonuclease catalytic domain-like"/>
    <property type="match status" value="1"/>
</dbReference>
<dbReference type="VEuPathDB" id="PiroplasmaDB:TA19305"/>
<gene>
    <name evidence="5" type="ORF">TAT_000023700</name>
    <name evidence="6" type="ORF">TAV_000023600</name>
</gene>
<dbReference type="Gene3D" id="3.40.1350.10">
    <property type="match status" value="1"/>
</dbReference>
<evidence type="ECO:0000256" key="1">
    <source>
        <dbReference type="ARBA" id="ARBA00008078"/>
    </source>
</evidence>
<dbReference type="InterPro" id="IPR036167">
    <property type="entry name" value="tRNA_intron_Endo_cat-like_sf"/>
</dbReference>
<sequence>MELEYEEDIRKSLEKYFNGIGYKIADGANFGSDLVIYTKPGPNLSHSKYLLFIIDSKVTWREIISYYRVSSQTSKIALIAFKHQVFI</sequence>
<dbReference type="EMBL" id="UIVT01000001">
    <property type="protein sequence ID" value="SVP88373.1"/>
    <property type="molecule type" value="Genomic_DNA"/>
</dbReference>
<evidence type="ECO:0000313" key="6">
    <source>
        <dbReference type="EMBL" id="SVP89541.1"/>
    </source>
</evidence>
<accession>A0A3B0MFA5</accession>
<dbReference type="EC" id="4.6.1.16" evidence="2"/>
<dbReference type="GO" id="GO:0003676">
    <property type="term" value="F:nucleic acid binding"/>
    <property type="evidence" value="ECO:0007669"/>
    <property type="project" value="InterPro"/>
</dbReference>
<comment type="catalytic activity">
    <reaction evidence="3">
        <text>pretRNA = a 3'-half-tRNA molecule with a 5'-OH end + a 5'-half-tRNA molecule with a 2',3'-cyclic phosphate end + an intron with a 2',3'-cyclic phosphate and a 5'-hydroxyl terminus.</text>
        <dbReference type="EC" id="4.6.1.16"/>
    </reaction>
</comment>
<evidence type="ECO:0000256" key="3">
    <source>
        <dbReference type="ARBA" id="ARBA00034031"/>
    </source>
</evidence>